<keyword evidence="14 21" id="KW-0472">Membrane</keyword>
<keyword evidence="6" id="KW-1003">Cell membrane</keyword>
<evidence type="ECO:0000256" key="14">
    <source>
        <dbReference type="ARBA" id="ARBA00023136"/>
    </source>
</evidence>
<comment type="subcellular location">
    <subcellularLocation>
        <location evidence="2">Cell inner membrane</location>
        <topology evidence="2">Peripheral membrane protein</topology>
    </subcellularLocation>
</comment>
<dbReference type="GO" id="GO:0009002">
    <property type="term" value="F:serine-type D-Ala-D-Ala carboxypeptidase activity"/>
    <property type="evidence" value="ECO:0007669"/>
    <property type="project" value="UniProtKB-EC"/>
</dbReference>
<dbReference type="InterPro" id="IPR018044">
    <property type="entry name" value="Peptidase_S11"/>
</dbReference>
<evidence type="ECO:0000259" key="22">
    <source>
        <dbReference type="SMART" id="SM00936"/>
    </source>
</evidence>
<gene>
    <name evidence="23" type="ORF">VMB_16990</name>
</gene>
<feature type="domain" description="Peptidase S11 D-Ala-D-Ala carboxypeptidase A C-terminal" evidence="22">
    <location>
        <begin position="304"/>
        <end position="394"/>
    </location>
</feature>
<keyword evidence="21" id="KW-0812">Transmembrane</keyword>
<comment type="pathway">
    <text evidence="3">Cell wall biogenesis; peptidoglycan biosynthesis.</text>
</comment>
<dbReference type="PANTHER" id="PTHR21581:SF6">
    <property type="entry name" value="TRAFFICKING PROTEIN PARTICLE COMPLEX SUBUNIT 12"/>
    <property type="match status" value="1"/>
</dbReference>
<reference evidence="23 24" key="1">
    <citation type="journal article" date="2009" name="BMC Evol. Biol.">
        <title>Genomic taxonomy of Vibrios.</title>
        <authorList>
            <person name="Thompson C.C."/>
            <person name="Vicente A.C."/>
            <person name="Souza R.C."/>
            <person name="Vasconcelos A.T."/>
            <person name="Vesth T."/>
            <person name="Alves N.Jr."/>
            <person name="Ussery D.W."/>
            <person name="Iida T."/>
            <person name="Thompson F.L."/>
        </authorList>
    </citation>
    <scope>NUCLEOTIDE SEQUENCE [LARGE SCALE GENOMIC DNA]</scope>
    <source>
        <strain evidence="23 24">VM603</strain>
    </source>
</reference>
<evidence type="ECO:0000313" key="23">
    <source>
        <dbReference type="EMBL" id="EEW07069.1"/>
    </source>
</evidence>
<evidence type="ECO:0000256" key="3">
    <source>
        <dbReference type="ARBA" id="ARBA00004752"/>
    </source>
</evidence>
<comment type="similarity">
    <text evidence="4 20">Belongs to the peptidase S11 family.</text>
</comment>
<keyword evidence="13" id="KW-0573">Peptidoglycan synthesis</keyword>
<dbReference type="GO" id="GO:0008658">
    <property type="term" value="F:penicillin binding"/>
    <property type="evidence" value="ECO:0007669"/>
    <property type="project" value="UniProtKB-ARBA"/>
</dbReference>
<evidence type="ECO:0000256" key="2">
    <source>
        <dbReference type="ARBA" id="ARBA00004417"/>
    </source>
</evidence>
<dbReference type="Pfam" id="PF07943">
    <property type="entry name" value="PBP5_C"/>
    <property type="match status" value="1"/>
</dbReference>
<comment type="caution">
    <text evidence="23">The sequence shown here is derived from an EMBL/GenBank/DDBJ whole genome shotgun (WGS) entry which is preliminary data.</text>
</comment>
<dbReference type="GO" id="GO:0009252">
    <property type="term" value="P:peptidoglycan biosynthetic process"/>
    <property type="evidence" value="ECO:0007669"/>
    <property type="project" value="UniProtKB-UniPathway"/>
</dbReference>
<dbReference type="FunFam" id="3.40.710.10:FF:000001">
    <property type="entry name" value="D-alanyl-D-alanine serine-type carboxypeptidase"/>
    <property type="match status" value="1"/>
</dbReference>
<dbReference type="InterPro" id="IPR001967">
    <property type="entry name" value="Peptidase_S11_N"/>
</dbReference>
<dbReference type="PRINTS" id="PR00725">
    <property type="entry name" value="DADACBPTASE1"/>
</dbReference>
<protein>
    <recommendedName>
        <fullName evidence="5">serine-type D-Ala-D-Ala carboxypeptidase</fullName>
        <ecNumber evidence="5">3.4.16.4</ecNumber>
    </recommendedName>
</protein>
<dbReference type="InterPro" id="IPR037167">
    <property type="entry name" value="Peptidase_S11_C_sf"/>
</dbReference>
<evidence type="ECO:0000256" key="21">
    <source>
        <dbReference type="SAM" id="Phobius"/>
    </source>
</evidence>
<evidence type="ECO:0000256" key="1">
    <source>
        <dbReference type="ARBA" id="ARBA00003217"/>
    </source>
</evidence>
<keyword evidence="15" id="KW-0961">Cell wall biogenesis/degradation</keyword>
<evidence type="ECO:0000256" key="19">
    <source>
        <dbReference type="PIRSR" id="PIRSR618044-2"/>
    </source>
</evidence>
<comment type="catalytic activity">
    <reaction evidence="16">
        <text>Preferential cleavage: (Ac)2-L-Lys-D-Ala-|-D-Ala. Also transpeptidation of peptidyl-alanyl moieties that are N-acyl substituents of D-alanine.</text>
        <dbReference type="EC" id="3.4.16.4"/>
    </reaction>
</comment>
<evidence type="ECO:0000256" key="20">
    <source>
        <dbReference type="RuleBase" id="RU004016"/>
    </source>
</evidence>
<keyword evidence="8 23" id="KW-0121">Carboxypeptidase</keyword>
<dbReference type="GO" id="GO:0008360">
    <property type="term" value="P:regulation of cell shape"/>
    <property type="evidence" value="ECO:0007669"/>
    <property type="project" value="UniProtKB-KW"/>
</dbReference>
<evidence type="ECO:0000256" key="4">
    <source>
        <dbReference type="ARBA" id="ARBA00007164"/>
    </source>
</evidence>
<feature type="active site" description="Proton acceptor" evidence="18">
    <location>
        <position position="91"/>
    </location>
</feature>
<dbReference type="SUPFAM" id="SSF56601">
    <property type="entry name" value="beta-lactamase/transpeptidase-like"/>
    <property type="match status" value="1"/>
</dbReference>
<dbReference type="EMBL" id="ACYU01000075">
    <property type="protein sequence ID" value="EEW07069.1"/>
    <property type="molecule type" value="Genomic_DNA"/>
</dbReference>
<keyword evidence="12" id="KW-0133">Cell shape</keyword>
<dbReference type="EC" id="3.4.16.4" evidence="5"/>
<keyword evidence="10" id="KW-0732">Signal</keyword>
<evidence type="ECO:0000256" key="11">
    <source>
        <dbReference type="ARBA" id="ARBA00022801"/>
    </source>
</evidence>
<keyword evidence="11" id="KW-0378">Hydrolase</keyword>
<keyword evidence="9" id="KW-0645">Protease</keyword>
<evidence type="ECO:0000256" key="18">
    <source>
        <dbReference type="PIRSR" id="PIRSR618044-1"/>
    </source>
</evidence>
<dbReference type="AlphaFoldDB" id="D2YDV2"/>
<evidence type="ECO:0000256" key="5">
    <source>
        <dbReference type="ARBA" id="ARBA00012448"/>
    </source>
</evidence>
<dbReference type="SMART" id="SM00936">
    <property type="entry name" value="PBP5_C"/>
    <property type="match status" value="1"/>
</dbReference>
<dbReference type="PANTHER" id="PTHR21581">
    <property type="entry name" value="D-ALANYL-D-ALANINE CARBOXYPEPTIDASE"/>
    <property type="match status" value="1"/>
</dbReference>
<feature type="active site" description="Acyl-ester intermediate" evidence="18">
    <location>
        <position position="88"/>
    </location>
</feature>
<evidence type="ECO:0000256" key="10">
    <source>
        <dbReference type="ARBA" id="ARBA00022729"/>
    </source>
</evidence>
<dbReference type="InterPro" id="IPR012338">
    <property type="entry name" value="Beta-lactam/transpept-like"/>
</dbReference>
<evidence type="ECO:0000256" key="12">
    <source>
        <dbReference type="ARBA" id="ARBA00022960"/>
    </source>
</evidence>
<dbReference type="InterPro" id="IPR012907">
    <property type="entry name" value="Peptidase_S11_C"/>
</dbReference>
<dbReference type="GO" id="GO:0071555">
    <property type="term" value="P:cell wall organization"/>
    <property type="evidence" value="ECO:0007669"/>
    <property type="project" value="UniProtKB-KW"/>
</dbReference>
<comment type="pathway">
    <text evidence="17">Glycan biosynthesis.</text>
</comment>
<name>D2YDV2_VIBMI</name>
<evidence type="ECO:0000256" key="7">
    <source>
        <dbReference type="ARBA" id="ARBA00022519"/>
    </source>
</evidence>
<evidence type="ECO:0000256" key="17">
    <source>
        <dbReference type="ARBA" id="ARBA00060592"/>
    </source>
</evidence>
<keyword evidence="7" id="KW-0997">Cell inner membrane</keyword>
<comment type="function">
    <text evidence="1">Removes C-terminal D-alanyl residues from sugar-peptide cell wall precursors.</text>
</comment>
<keyword evidence="21" id="KW-1133">Transmembrane helix</keyword>
<dbReference type="Pfam" id="PF00768">
    <property type="entry name" value="Peptidase_S11"/>
    <property type="match status" value="1"/>
</dbReference>
<evidence type="ECO:0000256" key="13">
    <source>
        <dbReference type="ARBA" id="ARBA00022984"/>
    </source>
</evidence>
<evidence type="ECO:0000313" key="24">
    <source>
        <dbReference type="Proteomes" id="UP000004827"/>
    </source>
</evidence>
<dbReference type="Gene3D" id="3.40.710.10">
    <property type="entry name" value="DD-peptidase/beta-lactamase superfamily"/>
    <property type="match status" value="1"/>
</dbReference>
<sequence>MVKRSCAKFFVGYTACLVFIGGHVMTSTKFLFRLSMACMAFVPTLGFSALTITPEPPQLAANGYVLIDYHTGKILVERNAHQKLNPASLTKLMTAYVAGQEMKRGNIHAEDQVRISNNAWAKKFPDSSKMFIEVGSYVNLMDLYRGLIVQSGNDASVAIAEHVAGSESAFVSLMNSWAQQLGMNNSSFANPHGLDDSNLYSTPYDIALLGQAIIRDLPDIYPLYSELSFTYNGITQHNRNGLLRDRSMNVDGMKTGYTSGAGYSLASSATSGEMRLISVVMGSKSVKIREAESKQLLSYGFRFFETVSPHQKESVIQSQRIWYGDKNEVALGSADTVYLTLPRNDVKKLNAVIQLDKTLEAPVAKGDVVGAILYYIGEEKVGEAKLVAQESVEQGGIFKRLFDWFKLLFASWF</sequence>
<evidence type="ECO:0000256" key="15">
    <source>
        <dbReference type="ARBA" id="ARBA00023316"/>
    </source>
</evidence>
<dbReference type="GO" id="GO:0005886">
    <property type="term" value="C:plasma membrane"/>
    <property type="evidence" value="ECO:0007669"/>
    <property type="project" value="UniProtKB-SubCell"/>
</dbReference>
<dbReference type="Gene3D" id="2.60.410.10">
    <property type="entry name" value="D-Ala-D-Ala carboxypeptidase, C-terminal domain"/>
    <property type="match status" value="1"/>
</dbReference>
<dbReference type="SUPFAM" id="SSF69189">
    <property type="entry name" value="Penicillin-binding protein associated domain"/>
    <property type="match status" value="1"/>
</dbReference>
<organism evidence="23 24">
    <name type="scientific">Vibrio mimicus VM603</name>
    <dbReference type="NCBI Taxonomy" id="671074"/>
    <lineage>
        <taxon>Bacteria</taxon>
        <taxon>Pseudomonadati</taxon>
        <taxon>Pseudomonadota</taxon>
        <taxon>Gammaproteobacteria</taxon>
        <taxon>Vibrionales</taxon>
        <taxon>Vibrionaceae</taxon>
        <taxon>Vibrio</taxon>
    </lineage>
</organism>
<evidence type="ECO:0000256" key="8">
    <source>
        <dbReference type="ARBA" id="ARBA00022645"/>
    </source>
</evidence>
<accession>D2YDV2</accession>
<dbReference type="UniPathway" id="UPA00219"/>
<evidence type="ECO:0000256" key="6">
    <source>
        <dbReference type="ARBA" id="ARBA00022475"/>
    </source>
</evidence>
<feature type="active site" evidence="18">
    <location>
        <position position="151"/>
    </location>
</feature>
<dbReference type="Proteomes" id="UP000004827">
    <property type="component" value="Unassembled WGS sequence"/>
</dbReference>
<evidence type="ECO:0000256" key="9">
    <source>
        <dbReference type="ARBA" id="ARBA00022670"/>
    </source>
</evidence>
<dbReference type="InterPro" id="IPR015956">
    <property type="entry name" value="Peniciliin-bd_prot_C_sf"/>
</dbReference>
<proteinExistence type="inferred from homology"/>
<feature type="binding site" evidence="19">
    <location>
        <position position="254"/>
    </location>
    <ligand>
        <name>substrate</name>
    </ligand>
</feature>
<feature type="transmembrane region" description="Helical" evidence="21">
    <location>
        <begin position="7"/>
        <end position="24"/>
    </location>
</feature>
<dbReference type="GO" id="GO:0006508">
    <property type="term" value="P:proteolysis"/>
    <property type="evidence" value="ECO:0007669"/>
    <property type="project" value="UniProtKB-KW"/>
</dbReference>
<evidence type="ECO:0000256" key="16">
    <source>
        <dbReference type="ARBA" id="ARBA00034000"/>
    </source>
</evidence>